<protein>
    <submittedName>
        <fullName evidence="1">Uncharacterized protein</fullName>
    </submittedName>
</protein>
<gene>
    <name evidence="1" type="ORF">ACCO45_011976</name>
</gene>
<name>A0ACC4DFC1_PURLI</name>
<accession>A0ACC4DFC1</accession>
<evidence type="ECO:0000313" key="1">
    <source>
        <dbReference type="EMBL" id="KAL3954020.1"/>
    </source>
</evidence>
<evidence type="ECO:0000313" key="2">
    <source>
        <dbReference type="Proteomes" id="UP001638806"/>
    </source>
</evidence>
<reference evidence="1" key="1">
    <citation type="submission" date="2024-12" db="EMBL/GenBank/DDBJ databases">
        <title>Comparative genomics and development of molecular markers within Purpureocillium lilacinum and among Purpureocillium species.</title>
        <authorList>
            <person name="Yeh Z.-Y."/>
            <person name="Ni N.-T."/>
            <person name="Lo P.-H."/>
            <person name="Mushyakhwo K."/>
            <person name="Lin C.-F."/>
            <person name="Nai Y.-S."/>
        </authorList>
    </citation>
    <scope>NUCLEOTIDE SEQUENCE</scope>
    <source>
        <strain evidence="1">NCHU-NPUST-175</strain>
    </source>
</reference>
<comment type="caution">
    <text evidence="1">The sequence shown here is derived from an EMBL/GenBank/DDBJ whole genome shotgun (WGS) entry which is preliminary data.</text>
</comment>
<dbReference type="Proteomes" id="UP001638806">
    <property type="component" value="Unassembled WGS sequence"/>
</dbReference>
<dbReference type="EMBL" id="JBGNUJ010000011">
    <property type="protein sequence ID" value="KAL3954020.1"/>
    <property type="molecule type" value="Genomic_DNA"/>
</dbReference>
<organism evidence="1 2">
    <name type="scientific">Purpureocillium lilacinum</name>
    <name type="common">Paecilomyces lilacinus</name>
    <dbReference type="NCBI Taxonomy" id="33203"/>
    <lineage>
        <taxon>Eukaryota</taxon>
        <taxon>Fungi</taxon>
        <taxon>Dikarya</taxon>
        <taxon>Ascomycota</taxon>
        <taxon>Pezizomycotina</taxon>
        <taxon>Sordariomycetes</taxon>
        <taxon>Hypocreomycetidae</taxon>
        <taxon>Hypocreales</taxon>
        <taxon>Ophiocordycipitaceae</taxon>
        <taxon>Purpureocillium</taxon>
    </lineage>
</organism>
<proteinExistence type="predicted"/>
<sequence>MKDVQEFKIDHWSEYHAPGSTCEWRLIDTRHGTKLTLPQSRYELHGNRTSLSSRCSRLTRPGSYASALSLNDLKALSSDPSLELFDPDLQLTYGSFEGSQRLRERIAALHSTPECTLSADDVLITPGSIMANFLVLDAVSGPGEHVICQYPTFGQLYLLPKFSGVDVSLWKMDEGNGWMPSLEELERLIKPNTKAIILNNPSNPTGAILGKEFLEKVIAIARKSNILVFSDEVYSPLFFTPDRPPSFVTMGYDRSVVTSSLSKSFAIPGVRIGWVVTRDAALLRRISMARDFTTISVSQLDDAVAAFALDEKVLPALVERNLALCRESIGLLEGFVERSKGRVQWMKPDGAGTAFIKVLDREGKPVDDVEFSKKLVSEESVCVIAGGHCFGEGDAEDFKGYVRITLGDPKLLQESLPLLERFIQKY</sequence>
<keyword evidence="2" id="KW-1185">Reference proteome</keyword>